<dbReference type="PANTHER" id="PTHR43355:SF2">
    <property type="entry name" value="FLAVIN REDUCTASE (NADPH)"/>
    <property type="match status" value="1"/>
</dbReference>
<name>A0A0D8B8J2_9ACTN</name>
<proteinExistence type="predicted"/>
<dbReference type="RefSeq" id="WP_044887600.1">
    <property type="nucleotide sequence ID" value="NZ_JYFN01000056.1"/>
</dbReference>
<reference evidence="3" key="1">
    <citation type="submission" date="2015-02" db="EMBL/GenBank/DDBJ databases">
        <title>Draft Genome of Frankia sp. CpI1-S.</title>
        <authorList>
            <person name="Oshone R.T."/>
            <person name="Ngom M."/>
            <person name="Ghodhbane-Gtari F."/>
            <person name="Gtari M."/>
            <person name="Morris K."/>
            <person name="Thomas K."/>
            <person name="Sen A."/>
            <person name="Tisa L.S."/>
        </authorList>
    </citation>
    <scope>NUCLEOTIDE SEQUENCE [LARGE SCALE GENOMIC DNA]</scope>
    <source>
        <strain evidence="3">CpI1-S</strain>
    </source>
</reference>
<dbReference type="OrthoDB" id="3763081at2"/>
<organism evidence="2 3">
    <name type="scientific">Frankia torreyi</name>
    <dbReference type="NCBI Taxonomy" id="1856"/>
    <lineage>
        <taxon>Bacteria</taxon>
        <taxon>Bacillati</taxon>
        <taxon>Actinomycetota</taxon>
        <taxon>Actinomycetes</taxon>
        <taxon>Frankiales</taxon>
        <taxon>Frankiaceae</taxon>
        <taxon>Frankia</taxon>
    </lineage>
</organism>
<dbReference type="InterPro" id="IPR036291">
    <property type="entry name" value="NAD(P)-bd_dom_sf"/>
</dbReference>
<dbReference type="InterPro" id="IPR051606">
    <property type="entry name" value="Polyketide_Oxido-like"/>
</dbReference>
<evidence type="ECO:0000313" key="3">
    <source>
        <dbReference type="Proteomes" id="UP000032545"/>
    </source>
</evidence>
<dbReference type="CDD" id="cd05244">
    <property type="entry name" value="BVR-B_like_SDR_a"/>
    <property type="match status" value="1"/>
</dbReference>
<dbReference type="PATRIC" id="fig|1502723.3.peg.5313"/>
<comment type="caution">
    <text evidence="2">The sequence shown here is derived from an EMBL/GenBank/DDBJ whole genome shotgun (WGS) entry which is preliminary data.</text>
</comment>
<feature type="domain" description="NAD(P)-binding" evidence="1">
    <location>
        <begin position="7"/>
        <end position="191"/>
    </location>
</feature>
<protein>
    <submittedName>
        <fullName evidence="2">Putative NADH-flavin reductase</fullName>
    </submittedName>
</protein>
<dbReference type="AlphaFoldDB" id="A0A0D8B8J2"/>
<dbReference type="Gene3D" id="3.40.50.720">
    <property type="entry name" value="NAD(P)-binding Rossmann-like Domain"/>
    <property type="match status" value="1"/>
</dbReference>
<gene>
    <name evidence="2" type="ORF">FF36_05113</name>
</gene>
<reference evidence="2 3" key="2">
    <citation type="journal article" date="2016" name="Genome Announc.">
        <title>Permanent Draft Genome Sequences for Two Variants of Frankia sp. Strain CpI1, the First Frankia Strain Isolated from Root Nodules of Comptonia peregrina.</title>
        <authorList>
            <person name="Oshone R."/>
            <person name="Hurst S.G.IV."/>
            <person name="Abebe-Akele F."/>
            <person name="Simpson S."/>
            <person name="Morris K."/>
            <person name="Thomas W.K."/>
            <person name="Tisa L.S."/>
        </authorList>
    </citation>
    <scope>NUCLEOTIDE SEQUENCE [LARGE SCALE GENOMIC DNA]</scope>
    <source>
        <strain evidence="3">CpI1-S</strain>
    </source>
</reference>
<dbReference type="EMBL" id="JYFN01000056">
    <property type="protein sequence ID" value="KJE20608.1"/>
    <property type="molecule type" value="Genomic_DNA"/>
</dbReference>
<dbReference type="Proteomes" id="UP000032545">
    <property type="component" value="Unassembled WGS sequence"/>
</dbReference>
<accession>A0A0D8B8J2</accession>
<dbReference type="InterPro" id="IPR016040">
    <property type="entry name" value="NAD(P)-bd_dom"/>
</dbReference>
<evidence type="ECO:0000313" key="2">
    <source>
        <dbReference type="EMBL" id="KJE20608.1"/>
    </source>
</evidence>
<dbReference type="GO" id="GO:0042602">
    <property type="term" value="F:riboflavin reductase (NADPH) activity"/>
    <property type="evidence" value="ECO:0007669"/>
    <property type="project" value="TreeGrafter"/>
</dbReference>
<keyword evidence="3" id="KW-1185">Reference proteome</keyword>
<dbReference type="PANTHER" id="PTHR43355">
    <property type="entry name" value="FLAVIN REDUCTASE (NADPH)"/>
    <property type="match status" value="1"/>
</dbReference>
<evidence type="ECO:0000259" key="1">
    <source>
        <dbReference type="Pfam" id="PF13460"/>
    </source>
</evidence>
<dbReference type="GO" id="GO:0004074">
    <property type="term" value="F:biliverdin reductase [NAD(P)H] activity"/>
    <property type="evidence" value="ECO:0007669"/>
    <property type="project" value="TreeGrafter"/>
</dbReference>
<dbReference type="Pfam" id="PF13460">
    <property type="entry name" value="NAD_binding_10"/>
    <property type="match status" value="1"/>
</dbReference>
<sequence length="203" mass="21875">MHLTVFGGTGHTGRHVLDQALAQGHTVTALARDPRALAAHERLRPVAGDVRDADVVKQVIAGSDAVLSALGQRRWGSTVCTDGMRTILPAMQDHGVRRLIAVSGYGVADSRHRNLYVAIARVAIRSLMRDKEGMEELIRASATTWTIVRPALLTGGPHTGDYRTGSDLRLTITSRVSYADVADFMLASLTRDDHACRAVAITS</sequence>
<dbReference type="SUPFAM" id="SSF51735">
    <property type="entry name" value="NAD(P)-binding Rossmann-fold domains"/>
    <property type="match status" value="1"/>
</dbReference>